<sequence length="140" mass="15842">MKKVLKIISKVFSLCVLPLITLYLFISIGNIKSQNIIAREGSHRTMTAGIIKRAWTYRGVYAMLLLIVYLLVLYSKSSKNAKLLTFILMIITSVPLMFLMNIMPWLPLSISIPLGILIIAGVFLLDLLPVFDMKINKLQD</sequence>
<dbReference type="Proteomes" id="UP001208567">
    <property type="component" value="Unassembled WGS sequence"/>
</dbReference>
<comment type="caution">
    <text evidence="2">The sequence shown here is derived from an EMBL/GenBank/DDBJ whole genome shotgun (WGS) entry which is preliminary data.</text>
</comment>
<organism evidence="2 3">
    <name type="scientific">Clostridium omnivorum</name>
    <dbReference type="NCBI Taxonomy" id="1604902"/>
    <lineage>
        <taxon>Bacteria</taxon>
        <taxon>Bacillati</taxon>
        <taxon>Bacillota</taxon>
        <taxon>Clostridia</taxon>
        <taxon>Eubacteriales</taxon>
        <taxon>Clostridiaceae</taxon>
        <taxon>Clostridium</taxon>
    </lineage>
</organism>
<feature type="transmembrane region" description="Helical" evidence="1">
    <location>
        <begin position="7"/>
        <end position="26"/>
    </location>
</feature>
<evidence type="ECO:0000313" key="3">
    <source>
        <dbReference type="Proteomes" id="UP001208567"/>
    </source>
</evidence>
<proteinExistence type="predicted"/>
<keyword evidence="1" id="KW-0472">Membrane</keyword>
<reference evidence="2 3" key="1">
    <citation type="journal article" date="2024" name="Int. J. Syst. Evol. Microbiol.">
        <title>Clostridium omnivorum sp. nov., isolated from anoxic soil under the treatment of reductive soil disinfestation.</title>
        <authorList>
            <person name="Ueki A."/>
            <person name="Tonouchi A."/>
            <person name="Kaku N."/>
            <person name="Honma S."/>
            <person name="Ueki K."/>
        </authorList>
    </citation>
    <scope>NUCLEOTIDE SEQUENCE [LARGE SCALE GENOMIC DNA]</scope>
    <source>
        <strain evidence="2 3">E14</strain>
    </source>
</reference>
<feature type="transmembrane region" description="Helical" evidence="1">
    <location>
        <begin position="55"/>
        <end position="74"/>
    </location>
</feature>
<gene>
    <name evidence="2" type="ORF">bsdE14_42370</name>
</gene>
<evidence type="ECO:0000313" key="2">
    <source>
        <dbReference type="EMBL" id="GLC32827.1"/>
    </source>
</evidence>
<dbReference type="EMBL" id="BRXR01000001">
    <property type="protein sequence ID" value="GLC32827.1"/>
    <property type="molecule type" value="Genomic_DNA"/>
</dbReference>
<feature type="transmembrane region" description="Helical" evidence="1">
    <location>
        <begin position="112"/>
        <end position="131"/>
    </location>
</feature>
<dbReference type="RefSeq" id="WP_264852136.1">
    <property type="nucleotide sequence ID" value="NZ_BRXR01000001.1"/>
</dbReference>
<keyword evidence="1" id="KW-0812">Transmembrane</keyword>
<name>A0ABQ5NCN9_9CLOT</name>
<feature type="transmembrane region" description="Helical" evidence="1">
    <location>
        <begin position="86"/>
        <end position="106"/>
    </location>
</feature>
<keyword evidence="1" id="KW-1133">Transmembrane helix</keyword>
<protein>
    <submittedName>
        <fullName evidence="2">Uncharacterized protein</fullName>
    </submittedName>
</protein>
<evidence type="ECO:0000256" key="1">
    <source>
        <dbReference type="SAM" id="Phobius"/>
    </source>
</evidence>
<accession>A0ABQ5NCN9</accession>
<keyword evidence="3" id="KW-1185">Reference proteome</keyword>